<evidence type="ECO:0000313" key="2">
    <source>
        <dbReference type="EMBL" id="KAB1866727.1"/>
    </source>
</evidence>
<dbReference type="Proteomes" id="UP000478836">
    <property type="component" value="Unassembled WGS sequence"/>
</dbReference>
<feature type="transmembrane region" description="Helical" evidence="1">
    <location>
        <begin position="23"/>
        <end position="46"/>
    </location>
</feature>
<keyword evidence="1" id="KW-1133">Transmembrane helix</keyword>
<reference evidence="3" key="1">
    <citation type="submission" date="2019-09" db="EMBL/GenBank/DDBJ databases">
        <title>Whole genome sequencing of Microbacterium maritypicum.</title>
        <authorList>
            <person name="Lenchi N."/>
        </authorList>
    </citation>
    <scope>NUCLEOTIDE SEQUENCE [LARGE SCALE GENOMIC DNA]</scope>
    <source>
        <strain evidence="3">G1</strain>
    </source>
</reference>
<sequence length="124" mass="13178">MYGLQSFGFDWVSIRAGGNGGQVWNSVMVCAVFGFVFPTALSLLLMIPRSGRSRRWPVSVAAGPIVTSVLSFLFVWSFPLVLAFVGVAAIGGSLMSIGAVRLVSGVRPERVTDLGLGRLDRVSS</sequence>
<keyword evidence="1" id="KW-0472">Membrane</keyword>
<feature type="transmembrane region" description="Helical" evidence="1">
    <location>
        <begin position="82"/>
        <end position="103"/>
    </location>
</feature>
<dbReference type="RefSeq" id="WP_017203450.1">
    <property type="nucleotide sequence ID" value="NZ_CBDRDE010000003.1"/>
</dbReference>
<dbReference type="GeneID" id="77475322"/>
<feature type="transmembrane region" description="Helical" evidence="1">
    <location>
        <begin position="58"/>
        <end position="76"/>
    </location>
</feature>
<evidence type="ECO:0000313" key="3">
    <source>
        <dbReference type="Proteomes" id="UP000478836"/>
    </source>
</evidence>
<proteinExistence type="predicted"/>
<keyword evidence="3" id="KW-1185">Reference proteome</keyword>
<organism evidence="2 3">
    <name type="scientific">Microbacterium algeriense</name>
    <dbReference type="NCBI Taxonomy" id="2615184"/>
    <lineage>
        <taxon>Bacteria</taxon>
        <taxon>Bacillati</taxon>
        <taxon>Actinomycetota</taxon>
        <taxon>Actinomycetes</taxon>
        <taxon>Micrococcales</taxon>
        <taxon>Microbacteriaceae</taxon>
        <taxon>Microbacterium</taxon>
    </lineage>
</organism>
<comment type="caution">
    <text evidence="2">The sequence shown here is derived from an EMBL/GenBank/DDBJ whole genome shotgun (WGS) entry which is preliminary data.</text>
</comment>
<name>A0ABQ6V8H8_9MICO</name>
<protein>
    <submittedName>
        <fullName evidence="2">Uncharacterized protein</fullName>
    </submittedName>
</protein>
<dbReference type="EMBL" id="WAAO01000001">
    <property type="protein sequence ID" value="KAB1866727.1"/>
    <property type="molecule type" value="Genomic_DNA"/>
</dbReference>
<gene>
    <name evidence="2" type="ORF">F6A08_02625</name>
</gene>
<evidence type="ECO:0000256" key="1">
    <source>
        <dbReference type="SAM" id="Phobius"/>
    </source>
</evidence>
<keyword evidence="1" id="KW-0812">Transmembrane</keyword>
<accession>A0ABQ6V8H8</accession>